<name>A0A345YTL6_9MICO</name>
<evidence type="ECO:0000313" key="3">
    <source>
        <dbReference type="Proteomes" id="UP000254236"/>
    </source>
</evidence>
<dbReference type="EMBL" id="QSWH01000002">
    <property type="protein sequence ID" value="RRR24389.1"/>
    <property type="molecule type" value="Genomic_DNA"/>
</dbReference>
<reference evidence="1 3" key="1">
    <citation type="submission" date="2018-07" db="EMBL/GenBank/DDBJ databases">
        <title>Brachybacterium saurashtrense DSM 23186 genome sequence.</title>
        <authorList>
            <person name="Guo L."/>
        </authorList>
    </citation>
    <scope>NUCLEOTIDE SEQUENCE [LARGE SCALE GENOMIC DNA]</scope>
    <source>
        <strain evidence="1 3">DSM 23186</strain>
    </source>
</reference>
<keyword evidence="3" id="KW-1185">Reference proteome</keyword>
<dbReference type="Proteomes" id="UP000254236">
    <property type="component" value="Chromosome"/>
</dbReference>
<sequence length="69" mass="7278">MIPEPGPSVEAVERTDPEGDALTLTRDAQGVWITCTTDGDEITVGPFPEEALAQMLAELGTAAVPPSRR</sequence>
<reference evidence="2 4" key="2">
    <citation type="submission" date="2018-08" db="EMBL/GenBank/DDBJ databases">
        <title>Brachybacterium saurashtrense DSM 23186.</title>
        <authorList>
            <person name="Li Y."/>
        </authorList>
    </citation>
    <scope>NUCLEOTIDE SEQUENCE [LARGE SCALE GENOMIC DNA]</scope>
    <source>
        <strain evidence="2 4">DSM 23186</strain>
    </source>
</reference>
<gene>
    <name evidence="1" type="ORF">DWV08_11700</name>
    <name evidence="2" type="ORF">DXU92_03450</name>
</gene>
<accession>A0A345YTL6</accession>
<proteinExistence type="predicted"/>
<dbReference type="EMBL" id="CP031356">
    <property type="protein sequence ID" value="AXK47268.1"/>
    <property type="molecule type" value="Genomic_DNA"/>
</dbReference>
<evidence type="ECO:0000313" key="4">
    <source>
        <dbReference type="Proteomes" id="UP000282185"/>
    </source>
</evidence>
<dbReference type="KEGG" id="bsau:DWV08_11700"/>
<evidence type="ECO:0000313" key="2">
    <source>
        <dbReference type="EMBL" id="RRR24389.1"/>
    </source>
</evidence>
<dbReference type="AlphaFoldDB" id="A0A345YTL6"/>
<dbReference type="Proteomes" id="UP000282185">
    <property type="component" value="Unassembled WGS sequence"/>
</dbReference>
<evidence type="ECO:0000313" key="1">
    <source>
        <dbReference type="EMBL" id="AXK47268.1"/>
    </source>
</evidence>
<dbReference type="OrthoDB" id="4794517at2"/>
<protein>
    <submittedName>
        <fullName evidence="2">Uncharacterized protein</fullName>
    </submittedName>
</protein>
<organism evidence="2 4">
    <name type="scientific">Brachybacterium saurashtrense</name>
    <dbReference type="NCBI Taxonomy" id="556288"/>
    <lineage>
        <taxon>Bacteria</taxon>
        <taxon>Bacillati</taxon>
        <taxon>Actinomycetota</taxon>
        <taxon>Actinomycetes</taxon>
        <taxon>Micrococcales</taxon>
        <taxon>Dermabacteraceae</taxon>
        <taxon>Brachybacterium</taxon>
    </lineage>
</organism>